<reference evidence="1" key="1">
    <citation type="submission" date="2019-08" db="EMBL/GenBank/DDBJ databases">
        <title>The genome of the North American firefly Photinus pyralis.</title>
        <authorList>
            <consortium name="Photinus pyralis genome working group"/>
            <person name="Fallon T.R."/>
            <person name="Sander Lower S.E."/>
            <person name="Weng J.-K."/>
        </authorList>
    </citation>
    <scope>NUCLEOTIDE SEQUENCE</scope>
    <source>
        <strain evidence="1">TRF0915ILg1</strain>
        <tissue evidence="1">Whole body</tissue>
    </source>
</reference>
<name>A0A8K0D290_IGNLU</name>
<sequence length="112" mass="12339">MIAAWSARDCSKSAPLLSDENNTLHEDDVFTGSELVYWPFEMSSTDTADEIVEIGLSPPKKRAKKRHFDASTKEMILNIYKCEVNEKPGSTVNDGAIKVANKSGVCGEVFLI</sequence>
<proteinExistence type="predicted"/>
<dbReference type="AlphaFoldDB" id="A0A8K0D290"/>
<dbReference type="Proteomes" id="UP000801492">
    <property type="component" value="Unassembled WGS sequence"/>
</dbReference>
<evidence type="ECO:0000313" key="1">
    <source>
        <dbReference type="EMBL" id="KAF2893455.1"/>
    </source>
</evidence>
<dbReference type="EMBL" id="VTPC01007978">
    <property type="protein sequence ID" value="KAF2893455.1"/>
    <property type="molecule type" value="Genomic_DNA"/>
</dbReference>
<comment type="caution">
    <text evidence="1">The sequence shown here is derived from an EMBL/GenBank/DDBJ whole genome shotgun (WGS) entry which is preliminary data.</text>
</comment>
<accession>A0A8K0D290</accession>
<evidence type="ECO:0000313" key="2">
    <source>
        <dbReference type="Proteomes" id="UP000801492"/>
    </source>
</evidence>
<organism evidence="1 2">
    <name type="scientific">Ignelater luminosus</name>
    <name type="common">Cucubano</name>
    <name type="synonym">Pyrophorus luminosus</name>
    <dbReference type="NCBI Taxonomy" id="2038154"/>
    <lineage>
        <taxon>Eukaryota</taxon>
        <taxon>Metazoa</taxon>
        <taxon>Ecdysozoa</taxon>
        <taxon>Arthropoda</taxon>
        <taxon>Hexapoda</taxon>
        <taxon>Insecta</taxon>
        <taxon>Pterygota</taxon>
        <taxon>Neoptera</taxon>
        <taxon>Endopterygota</taxon>
        <taxon>Coleoptera</taxon>
        <taxon>Polyphaga</taxon>
        <taxon>Elateriformia</taxon>
        <taxon>Elateroidea</taxon>
        <taxon>Elateridae</taxon>
        <taxon>Agrypninae</taxon>
        <taxon>Pyrophorini</taxon>
        <taxon>Ignelater</taxon>
    </lineage>
</organism>
<gene>
    <name evidence="1" type="ORF">ILUMI_12715</name>
</gene>
<dbReference type="OrthoDB" id="6782371at2759"/>
<keyword evidence="2" id="KW-1185">Reference proteome</keyword>
<protein>
    <submittedName>
        <fullName evidence="1">Uncharacterized protein</fullName>
    </submittedName>
</protein>